<feature type="transmembrane region" description="Helical" evidence="1">
    <location>
        <begin position="12"/>
        <end position="33"/>
    </location>
</feature>
<dbReference type="AlphaFoldDB" id="G9M8V9"/>
<keyword evidence="1" id="KW-0472">Membrane</keyword>
<reference evidence="2" key="1">
    <citation type="journal article" date="2012" name="Zool. Sci.">
        <title>The Complete Mitochondrial Genome of Dugesia japonica (Platyhelminthes; Order Tricladida).</title>
        <authorList>
            <person name="Sakai M."/>
            <person name="Sakaizumi M."/>
        </authorList>
    </citation>
    <scope>NUCLEOTIDE SEQUENCE</scope>
</reference>
<accession>G9M8V9</accession>
<name>G9M8V9_DUGJA</name>
<feature type="transmembrane region" description="Helical" evidence="1">
    <location>
        <begin position="45"/>
        <end position="64"/>
    </location>
</feature>
<feature type="transmembrane region" description="Helical" evidence="1">
    <location>
        <begin position="163"/>
        <end position="193"/>
    </location>
</feature>
<evidence type="ECO:0000256" key="1">
    <source>
        <dbReference type="SAM" id="Phobius"/>
    </source>
</evidence>
<proteinExistence type="predicted"/>
<feature type="transmembrane region" description="Helical" evidence="1">
    <location>
        <begin position="95"/>
        <end position="119"/>
    </location>
</feature>
<feature type="transmembrane region" description="Helical" evidence="1">
    <location>
        <begin position="276"/>
        <end position="297"/>
    </location>
</feature>
<organism evidence="2">
    <name type="scientific">Dugesia japonica</name>
    <name type="common">Planarian</name>
    <dbReference type="NCBI Taxonomy" id="6161"/>
    <lineage>
        <taxon>Eukaryota</taxon>
        <taxon>Metazoa</taxon>
        <taxon>Spiralia</taxon>
        <taxon>Lophotrochozoa</taxon>
        <taxon>Platyhelminthes</taxon>
        <taxon>Rhabditophora</taxon>
        <taxon>Seriata</taxon>
        <taxon>Tricladida</taxon>
        <taxon>Continenticola</taxon>
        <taxon>Geoplanoidea</taxon>
        <taxon>Dugesiidae</taxon>
        <taxon>Dugesia</taxon>
    </lineage>
</organism>
<sequence>MMYASGSCCLLIFSSSSFYFFLVWQSISLFALIHYFGGFIYNVNSISYVLVTLLSDIMIIYGFVSVSTNFLFFGFMLKLSFFPFLWFVPNIILNLPYSLFCFLVFFHKVVVIILCYYVFLGFSFFYTLTILLSIFISSLYLILNKGCLKSLLVWSSNIHCGWFLLLLSSGSYSVFTYISIYLFFGLFIIYVLVYGFEYYYLYEIVGLDSGLGFWFWFSFLFFCSFPPMLGWVLKFVVYFSAVTNYVVLILVIFVNLFSTFGYLVVLSSFFVSVPSYNFLSLFSYLVPFSLLLLGLFLF</sequence>
<geneLocation type="mitochondrion" evidence="2"/>
<protein>
    <submittedName>
        <fullName evidence="2">NADH dehydrogenase subunit 2</fullName>
    </submittedName>
</protein>
<gene>
    <name evidence="2" type="primary">nd2</name>
</gene>
<keyword evidence="1" id="KW-0812">Transmembrane</keyword>
<dbReference type="EMBL" id="AB618487">
    <property type="protein sequence ID" value="BAL41000.1"/>
    <property type="molecule type" value="Genomic_DNA"/>
</dbReference>
<evidence type="ECO:0000313" key="2">
    <source>
        <dbReference type="EMBL" id="BAL41000.1"/>
    </source>
</evidence>
<feature type="transmembrane region" description="Helical" evidence="1">
    <location>
        <begin position="213"/>
        <end position="233"/>
    </location>
</feature>
<keyword evidence="1" id="KW-1133">Transmembrane helix</keyword>
<keyword evidence="2" id="KW-0496">Mitochondrion</keyword>
<feature type="transmembrane region" description="Helical" evidence="1">
    <location>
        <begin position="245"/>
        <end position="270"/>
    </location>
</feature>